<dbReference type="PANTHER" id="PTHR11895">
    <property type="entry name" value="TRANSAMIDASE"/>
    <property type="match status" value="1"/>
</dbReference>
<dbReference type="InterPro" id="IPR023631">
    <property type="entry name" value="Amidase_dom"/>
</dbReference>
<dbReference type="Proteomes" id="UP001216674">
    <property type="component" value="Unassembled WGS sequence"/>
</dbReference>
<dbReference type="Gene3D" id="3.90.1300.10">
    <property type="entry name" value="Amidase signature (AS) domain"/>
    <property type="match status" value="1"/>
</dbReference>
<accession>A0ABT6B0U0</accession>
<feature type="domain" description="Amidase" evidence="1">
    <location>
        <begin position="28"/>
        <end position="411"/>
    </location>
</feature>
<sequence>MNALYQPISALTLLRQLEGNEQARRHYLRECLARMHALDPQLNALTAVTDEASLLAASDAAHGPLGGLPVLLKDIIDTRDLPTAYGSAIYQGHRPAADAAVATLLRRQGAALAGKTVTCEFAYMAAVPTRNPSAPARTAGGSSSGSAAAVAAGFAPFALGTQTGGSTIRPAAFCGIAGYKPSFGMLPTAGIKCFSWSFDTVGLFAAGVRDAAYLAQALSGQRLAVPSPLPGAPVFGVPDSYPWGAPSANAARALASAIRAIERAGGTVRPLRLAPWMAALSDAHATIQGYESSRTLGYEYDRHRDQLTSKLRDFLARAGAIDTGTYLAACAQAEAARGQCNDWFGGIDALLTPSAPDEAPEGLATTGDPAFNRNWTLLGTPCVSVPGLHGDHGAPLGIQVIGRRGDDARTLASAAFVENALLRHA</sequence>
<dbReference type="SUPFAM" id="SSF75304">
    <property type="entry name" value="Amidase signature (AS) enzymes"/>
    <property type="match status" value="1"/>
</dbReference>
<reference evidence="2 3" key="1">
    <citation type="submission" date="2023-03" db="EMBL/GenBank/DDBJ databases">
        <title>Draft assemblies of triclosan tolerant bacteria isolated from returned activated sludge.</title>
        <authorList>
            <person name="Van Hamelsveld S."/>
        </authorList>
    </citation>
    <scope>NUCLEOTIDE SEQUENCE [LARGE SCALE GENOMIC DNA]</scope>
    <source>
        <strain evidence="2 3">GW210010_S58</strain>
    </source>
</reference>
<comment type="caution">
    <text evidence="2">The sequence shown here is derived from an EMBL/GenBank/DDBJ whole genome shotgun (WGS) entry which is preliminary data.</text>
</comment>
<dbReference type="EMBL" id="JARJLM010000598">
    <property type="protein sequence ID" value="MDF3838507.1"/>
    <property type="molecule type" value="Genomic_DNA"/>
</dbReference>
<evidence type="ECO:0000259" key="1">
    <source>
        <dbReference type="Pfam" id="PF01425"/>
    </source>
</evidence>
<evidence type="ECO:0000313" key="3">
    <source>
        <dbReference type="Proteomes" id="UP001216674"/>
    </source>
</evidence>
<proteinExistence type="predicted"/>
<gene>
    <name evidence="2" type="ORF">P3W85_37080</name>
</gene>
<dbReference type="PANTHER" id="PTHR11895:SF151">
    <property type="entry name" value="GLUTAMYL-TRNA(GLN) AMIDOTRANSFERASE SUBUNIT A"/>
    <property type="match status" value="1"/>
</dbReference>
<organism evidence="2 3">
    <name type="scientific">Cupriavidus basilensis</name>
    <dbReference type="NCBI Taxonomy" id="68895"/>
    <lineage>
        <taxon>Bacteria</taxon>
        <taxon>Pseudomonadati</taxon>
        <taxon>Pseudomonadota</taxon>
        <taxon>Betaproteobacteria</taxon>
        <taxon>Burkholderiales</taxon>
        <taxon>Burkholderiaceae</taxon>
        <taxon>Cupriavidus</taxon>
    </lineage>
</organism>
<name>A0ABT6B0U0_9BURK</name>
<keyword evidence="3" id="KW-1185">Reference proteome</keyword>
<dbReference type="InterPro" id="IPR036928">
    <property type="entry name" value="AS_sf"/>
</dbReference>
<dbReference type="Pfam" id="PF01425">
    <property type="entry name" value="Amidase"/>
    <property type="match status" value="1"/>
</dbReference>
<protein>
    <submittedName>
        <fullName evidence="2">Amidase</fullName>
    </submittedName>
</protein>
<dbReference type="RefSeq" id="WP_276268448.1">
    <property type="nucleotide sequence ID" value="NZ_JARJLM010000598.1"/>
</dbReference>
<evidence type="ECO:0000313" key="2">
    <source>
        <dbReference type="EMBL" id="MDF3838507.1"/>
    </source>
</evidence>
<dbReference type="InterPro" id="IPR000120">
    <property type="entry name" value="Amidase"/>
</dbReference>